<organism evidence="2">
    <name type="scientific">viral metagenome</name>
    <dbReference type="NCBI Taxonomy" id="1070528"/>
    <lineage>
        <taxon>unclassified sequences</taxon>
        <taxon>metagenomes</taxon>
        <taxon>organismal metagenomes</taxon>
    </lineage>
</organism>
<proteinExistence type="predicted"/>
<dbReference type="EMBL" id="MT141433">
    <property type="protein sequence ID" value="QJA61203.1"/>
    <property type="molecule type" value="Genomic_DNA"/>
</dbReference>
<dbReference type="Pfam" id="PF01464">
    <property type="entry name" value="SLT"/>
    <property type="match status" value="1"/>
</dbReference>
<evidence type="ECO:0000259" key="1">
    <source>
        <dbReference type="Pfam" id="PF01464"/>
    </source>
</evidence>
<sequence length="192" mass="21468">MLKNRLLIVGIILSLSVVMLFLGNVKVFTFSVPKSLAPPVSESILQVRSEEALVEWVYTHSNRISKNVCKEIVKEAIKMPKPLLLLAIMEVESNFVPTATSSKNAIGLMQILPSAWDKDLIKRGDIGERRDLYDINTNIRCGSYIFQLYLNQAKGNIDKALELYLGGKDGVYVKRILTNLASLYLLVDARLG</sequence>
<protein>
    <submittedName>
        <fullName evidence="2">Putative transglycosylase</fullName>
    </submittedName>
</protein>
<dbReference type="Gene3D" id="1.10.530.10">
    <property type="match status" value="1"/>
</dbReference>
<gene>
    <name evidence="2" type="ORF">MM415B00985_0037</name>
</gene>
<feature type="domain" description="Transglycosylase SLT" evidence="1">
    <location>
        <begin position="78"/>
        <end position="168"/>
    </location>
</feature>
<dbReference type="SUPFAM" id="SSF53955">
    <property type="entry name" value="Lysozyme-like"/>
    <property type="match status" value="1"/>
</dbReference>
<name>A0A6M3IUK0_9ZZZZ</name>
<reference evidence="2" key="1">
    <citation type="submission" date="2020-03" db="EMBL/GenBank/DDBJ databases">
        <title>The deep terrestrial virosphere.</title>
        <authorList>
            <person name="Holmfeldt K."/>
            <person name="Nilsson E."/>
            <person name="Simone D."/>
            <person name="Lopez-Fernandez M."/>
            <person name="Wu X."/>
            <person name="de Brujin I."/>
            <person name="Lundin D."/>
            <person name="Andersson A."/>
            <person name="Bertilsson S."/>
            <person name="Dopson M."/>
        </authorList>
    </citation>
    <scope>NUCLEOTIDE SEQUENCE</scope>
    <source>
        <strain evidence="2">MM415B00985</strain>
    </source>
</reference>
<evidence type="ECO:0000313" key="2">
    <source>
        <dbReference type="EMBL" id="QJA61203.1"/>
    </source>
</evidence>
<dbReference type="AlphaFoldDB" id="A0A6M3IUK0"/>
<dbReference type="InterPro" id="IPR023346">
    <property type="entry name" value="Lysozyme-like_dom_sf"/>
</dbReference>
<dbReference type="InterPro" id="IPR008258">
    <property type="entry name" value="Transglycosylase_SLT_dom_1"/>
</dbReference>
<accession>A0A6M3IUK0</accession>